<comment type="caution">
    <text evidence="2">The sequence shown here is derived from an EMBL/GenBank/DDBJ whole genome shotgun (WGS) entry which is preliminary data.</text>
</comment>
<feature type="compositionally biased region" description="Basic and acidic residues" evidence="1">
    <location>
        <begin position="12"/>
        <end position="25"/>
    </location>
</feature>
<organism evidence="2 3">
    <name type="scientific">Dreissena polymorpha</name>
    <name type="common">Zebra mussel</name>
    <name type="synonym">Mytilus polymorpha</name>
    <dbReference type="NCBI Taxonomy" id="45954"/>
    <lineage>
        <taxon>Eukaryota</taxon>
        <taxon>Metazoa</taxon>
        <taxon>Spiralia</taxon>
        <taxon>Lophotrochozoa</taxon>
        <taxon>Mollusca</taxon>
        <taxon>Bivalvia</taxon>
        <taxon>Autobranchia</taxon>
        <taxon>Heteroconchia</taxon>
        <taxon>Euheterodonta</taxon>
        <taxon>Imparidentia</taxon>
        <taxon>Neoheterodontei</taxon>
        <taxon>Myida</taxon>
        <taxon>Dreissenoidea</taxon>
        <taxon>Dreissenidae</taxon>
        <taxon>Dreissena</taxon>
    </lineage>
</organism>
<evidence type="ECO:0000256" key="1">
    <source>
        <dbReference type="SAM" id="MobiDB-lite"/>
    </source>
</evidence>
<sequence length="58" mass="6542">MDGAAKKKTTRRASEEATKGRQERTSCHFPVECHYADAGFLQGLKKTHFFTQDAKLNV</sequence>
<gene>
    <name evidence="2" type="ORF">DPMN_146793</name>
</gene>
<evidence type="ECO:0000313" key="2">
    <source>
        <dbReference type="EMBL" id="KAH3793286.1"/>
    </source>
</evidence>
<protein>
    <submittedName>
        <fullName evidence="2">Uncharacterized protein</fullName>
    </submittedName>
</protein>
<dbReference type="AlphaFoldDB" id="A0A9D4FB01"/>
<feature type="region of interest" description="Disordered" evidence="1">
    <location>
        <begin position="1"/>
        <end position="25"/>
    </location>
</feature>
<reference evidence="2" key="1">
    <citation type="journal article" date="2019" name="bioRxiv">
        <title>The Genome of the Zebra Mussel, Dreissena polymorpha: A Resource for Invasive Species Research.</title>
        <authorList>
            <person name="McCartney M.A."/>
            <person name="Auch B."/>
            <person name="Kono T."/>
            <person name="Mallez S."/>
            <person name="Zhang Y."/>
            <person name="Obille A."/>
            <person name="Becker A."/>
            <person name="Abrahante J.E."/>
            <person name="Garbe J."/>
            <person name="Badalamenti J.P."/>
            <person name="Herman A."/>
            <person name="Mangelson H."/>
            <person name="Liachko I."/>
            <person name="Sullivan S."/>
            <person name="Sone E.D."/>
            <person name="Koren S."/>
            <person name="Silverstein K.A.T."/>
            <person name="Beckman K.B."/>
            <person name="Gohl D.M."/>
        </authorList>
    </citation>
    <scope>NUCLEOTIDE SEQUENCE</scope>
    <source>
        <strain evidence="2">Duluth1</strain>
        <tissue evidence="2">Whole animal</tissue>
    </source>
</reference>
<feature type="compositionally biased region" description="Basic residues" evidence="1">
    <location>
        <begin position="1"/>
        <end position="11"/>
    </location>
</feature>
<reference evidence="2" key="2">
    <citation type="submission" date="2020-11" db="EMBL/GenBank/DDBJ databases">
        <authorList>
            <person name="McCartney M.A."/>
            <person name="Auch B."/>
            <person name="Kono T."/>
            <person name="Mallez S."/>
            <person name="Becker A."/>
            <person name="Gohl D.M."/>
            <person name="Silverstein K.A.T."/>
            <person name="Koren S."/>
            <person name="Bechman K.B."/>
            <person name="Herman A."/>
            <person name="Abrahante J.E."/>
            <person name="Garbe J."/>
        </authorList>
    </citation>
    <scope>NUCLEOTIDE SEQUENCE</scope>
    <source>
        <strain evidence="2">Duluth1</strain>
        <tissue evidence="2">Whole animal</tissue>
    </source>
</reference>
<proteinExistence type="predicted"/>
<name>A0A9D4FB01_DREPO</name>
<dbReference type="Proteomes" id="UP000828390">
    <property type="component" value="Unassembled WGS sequence"/>
</dbReference>
<accession>A0A9D4FB01</accession>
<evidence type="ECO:0000313" key="3">
    <source>
        <dbReference type="Proteomes" id="UP000828390"/>
    </source>
</evidence>
<keyword evidence="3" id="KW-1185">Reference proteome</keyword>
<dbReference type="EMBL" id="JAIWYP010000007">
    <property type="protein sequence ID" value="KAH3793286.1"/>
    <property type="molecule type" value="Genomic_DNA"/>
</dbReference>